<dbReference type="Gene3D" id="1.25.40.10">
    <property type="entry name" value="Tetratricopeptide repeat domain"/>
    <property type="match status" value="6"/>
</dbReference>
<dbReference type="PANTHER" id="PTHR12558">
    <property type="entry name" value="CELL DIVISION CYCLE 16,23,27"/>
    <property type="match status" value="1"/>
</dbReference>
<dbReference type="InterPro" id="IPR011990">
    <property type="entry name" value="TPR-like_helical_dom_sf"/>
</dbReference>
<reference evidence="4 5" key="2">
    <citation type="submission" date="2017-07" db="EMBL/GenBank/DDBJ databases">
        <title>Candidatus Dactylopiibacterium carminicum, a nitrogen-fixing symbiont of the cochineal insect Dactylopius coccus and Dactylopius opuntiae (Hemiptera: Coccoidea: Dactylopiidae).</title>
        <authorList>
            <person name="Vera A."/>
        </authorList>
    </citation>
    <scope>NUCLEOTIDE SEQUENCE [LARGE SCALE GENOMIC DNA]</scope>
    <source>
        <strain evidence="4 5">NFDCM</strain>
    </source>
</reference>
<dbReference type="SUPFAM" id="SSF48452">
    <property type="entry name" value="TPR-like"/>
    <property type="match status" value="2"/>
</dbReference>
<evidence type="ECO:0000313" key="6">
    <source>
        <dbReference type="Proteomes" id="UP000623509"/>
    </source>
</evidence>
<keyword evidence="1" id="KW-0802">TPR repeat</keyword>
<dbReference type="SUPFAM" id="SSF48439">
    <property type="entry name" value="Protein prenylyltransferase"/>
    <property type="match status" value="1"/>
</dbReference>
<evidence type="ECO:0000313" key="4">
    <source>
        <dbReference type="EMBL" id="PAS93294.1"/>
    </source>
</evidence>
<sequence length="1470" mass="165469">MRPNYRSALQQRASLLCLLKRKDEARVLLQEAFSDSECAGFGMQLFELCYEQGEYDACAAIIDRVEALQPRADKWVRRTWAARRADIAIGKGELARARSEAEQVQDSVFYRNLAERISQGLEAHRVMLPVGFIRQHWNTCAPATLAALAGYWGCEADHLEIAEAICYDGTPDTSEWHWAIEHGFLATEFSVDWSSACALLDAGVPFTLTTVHTGGGHLQAVIGYDRLRKSLLIRDPFQSAYTEFDVEALFAQHRASGPRGMLVLPVAEAWRVQGIVLPDAAEWALYRALLSALSKHDRNAALTALGQLQTEAPQHRLSLQGARTLAMYDGNEPEILRHTEQLLECFPDDANLQLSKAASLWAVGGRAAHLEWLGQLASRTWADPQILASYADRLAEDGRRLPRALGVTRRALRYAGNNSRVWSQWATLIWQSGQTREALPVYRFASTLNETDEDRAVSYFRACYFLGETEAGLVFLRTRARRLGQKAPASLLTLFEQLDLLERADEARNVLTEAVGLHPQDSELAAYVAEVFLRNGDLENAAALLESCASPLRRTNWLRVTSLLCDARGDTEAALAHAREASALEPLNLRHHRNIASLLARQQGRAAAVAWLKEACTAHPRHYGLHRLYYDWLPDEAEFIERQLRHMAETHPGDVWVLRELATQLTRQQRYEEARRYAAAAITRAPQQAETHGVMGFVLLREQGYAAALPHLQQAVRLNVDYDYALQHLIRTAPDAVQAQNAIDLVRAELIRQVTIGDGLLAFQESAQYHLPPEEILVVLREAHALRGDLWHAWVALGSHLIRMGRADEALPVLEDALARFSMLPRLYVEAAEALKLLGRRDDARNHVARALTLNPAWNRAVRLFVDLVQEEGRGWEEGERVLRHALSRAPEDADLHGLLAWLLEQRGEYASGFETVTASLKLDPRANWVWSCARRLCVARGRLEDFEALVHEVEQRRPGDPWAWMVRAQQSEDDAAALAAAEQALALDPQLTAAWAARCERLLRLKRGAEIAGLLAAQTWSTGVPAELRLWAARARREEDKTAALVELRALLADEPDDYASWSQLADWFDTDDNHQAYVDAAREMLRIMPNAAPAHGYLGHALIKARQYSEALTILRRALEIDPAYAFAALQISDAALLEGNPPEAAVEAAEIVWPLRQLTILAANATRAACRLKDQRRAGLWLERTLEVAGYDHQPTRDALTAVHRQHWSEMVPIIVERCLRNGRCAWEPAVEWVAEQRAKLSLREFLGRYDELLRSDKGEPLCMALIDHAGTRRDRPLFKALLKNYRSLLHAKDSTWGQVSYAMQCFNEYKPVIAWMADWQDRPGAPNWALGSLALAYGTEGNFSAVNDVARRVLNRDPCDQDARLWELVAHAAAGRHAELEQALAGLHEWERESWMKPVLTLLEGYHTAVSERRFFHAIRVFQSIRADKRGLPMLRQLARVLGRRLAWQTAPRWATPFLWLALMGG</sequence>
<dbReference type="EMBL" id="NMRN01000019">
    <property type="protein sequence ID" value="PAS93294.1"/>
    <property type="molecule type" value="Genomic_DNA"/>
</dbReference>
<comment type="caution">
    <text evidence="4">The sequence shown here is derived from an EMBL/GenBank/DDBJ whole genome shotgun (WGS) entry which is preliminary data.</text>
</comment>
<dbReference type="Proteomes" id="UP000216107">
    <property type="component" value="Unassembled WGS sequence"/>
</dbReference>
<dbReference type="InterPro" id="IPR019734">
    <property type="entry name" value="TPR_rpt"/>
</dbReference>
<protein>
    <recommendedName>
        <fullName evidence="2">Peptidase C39-like domain-containing protein</fullName>
    </recommendedName>
</protein>
<dbReference type="Gene3D" id="3.90.70.10">
    <property type="entry name" value="Cysteine proteinases"/>
    <property type="match status" value="1"/>
</dbReference>
<evidence type="ECO:0000313" key="3">
    <source>
        <dbReference type="EMBL" id="KAF7599302.1"/>
    </source>
</evidence>
<dbReference type="PROSITE" id="PS50005">
    <property type="entry name" value="TPR"/>
    <property type="match status" value="1"/>
</dbReference>
<organism evidence="4 5">
    <name type="scientific">Candidatus Dactylopiibacterium carminicum</name>
    <dbReference type="NCBI Taxonomy" id="857335"/>
    <lineage>
        <taxon>Bacteria</taxon>
        <taxon>Pseudomonadati</taxon>
        <taxon>Pseudomonadota</taxon>
        <taxon>Betaproteobacteria</taxon>
        <taxon>Rhodocyclales</taxon>
        <taxon>Rhodocyclaceae</taxon>
        <taxon>Candidatus Dactylopiibacterium</taxon>
    </lineage>
</organism>
<dbReference type="Proteomes" id="UP000623509">
    <property type="component" value="Unassembled WGS sequence"/>
</dbReference>
<feature type="domain" description="Peptidase C39-like" evidence="2">
    <location>
        <begin position="130"/>
        <end position="236"/>
    </location>
</feature>
<dbReference type="Pfam" id="PF13529">
    <property type="entry name" value="Peptidase_C39_2"/>
    <property type="match status" value="1"/>
</dbReference>
<evidence type="ECO:0000256" key="1">
    <source>
        <dbReference type="PROSITE-ProRule" id="PRU00339"/>
    </source>
</evidence>
<reference evidence="3 6" key="1">
    <citation type="submission" date="2016-08" db="EMBL/GenBank/DDBJ databases">
        <title>Candidatus Dactylopiibacterium carminicum genome sequence.</title>
        <authorList>
            <person name="Ramirez-Puebla S.T."/>
            <person name="Ormeno-Orrillo E."/>
            <person name="Vera-Ponce De Leon A."/>
            <person name="Luis L."/>
            <person name="Sanchez-Flores A."/>
            <person name="Monica R."/>
            <person name="Martinez-Romero E."/>
        </authorList>
    </citation>
    <scope>NUCLEOTIDE SEQUENCE [LARGE SCALE GENOMIC DNA]</scope>
    <source>
        <strain evidence="3">END1</strain>
    </source>
</reference>
<dbReference type="SMART" id="SM00028">
    <property type="entry name" value="TPR"/>
    <property type="match status" value="9"/>
</dbReference>
<dbReference type="PROSITE" id="PS50293">
    <property type="entry name" value="TPR_REGION"/>
    <property type="match status" value="1"/>
</dbReference>
<gene>
    <name evidence="3" type="ORF">BGI27_08470</name>
    <name evidence="4" type="ORF">CGU29_08120</name>
</gene>
<dbReference type="EMBL" id="MDUX01000023">
    <property type="protein sequence ID" value="KAF7599302.1"/>
    <property type="molecule type" value="Genomic_DNA"/>
</dbReference>
<dbReference type="PANTHER" id="PTHR12558:SF13">
    <property type="entry name" value="CELL DIVISION CYCLE PROTEIN 27 HOMOLOG"/>
    <property type="match status" value="1"/>
</dbReference>
<dbReference type="InterPro" id="IPR039564">
    <property type="entry name" value="Peptidase_C39-like"/>
</dbReference>
<feature type="repeat" description="TPR" evidence="1">
    <location>
        <begin position="1094"/>
        <end position="1127"/>
    </location>
</feature>
<evidence type="ECO:0000313" key="5">
    <source>
        <dbReference type="Proteomes" id="UP000216107"/>
    </source>
</evidence>
<keyword evidence="6" id="KW-1185">Reference proteome</keyword>
<evidence type="ECO:0000259" key="2">
    <source>
        <dbReference type="Pfam" id="PF13529"/>
    </source>
</evidence>
<proteinExistence type="predicted"/>
<accession>A0A272ET59</accession>
<name>A0A272ET59_9RHOO</name>
<dbReference type="Pfam" id="PF13432">
    <property type="entry name" value="TPR_16"/>
    <property type="match status" value="3"/>
</dbReference>